<dbReference type="AlphaFoldDB" id="A0A0C1INE3"/>
<keyword evidence="1" id="KW-0812">Transmembrane</keyword>
<reference evidence="2 3" key="1">
    <citation type="submission" date="2014-11" db="EMBL/GenBank/DDBJ databases">
        <title>Genome sequence of Flavihumibacter solisilvae 3-3.</title>
        <authorList>
            <person name="Zhou G."/>
            <person name="Li M."/>
            <person name="Wang G."/>
        </authorList>
    </citation>
    <scope>NUCLEOTIDE SEQUENCE [LARGE SCALE GENOMIC DNA]</scope>
    <source>
        <strain evidence="2 3">3-3</strain>
    </source>
</reference>
<feature type="transmembrane region" description="Helical" evidence="1">
    <location>
        <begin position="52"/>
        <end position="74"/>
    </location>
</feature>
<dbReference type="OrthoDB" id="878027at2"/>
<evidence type="ECO:0000313" key="2">
    <source>
        <dbReference type="EMBL" id="KIC95765.1"/>
    </source>
</evidence>
<dbReference type="EMBL" id="JSVC01000004">
    <property type="protein sequence ID" value="KIC95765.1"/>
    <property type="molecule type" value="Genomic_DNA"/>
</dbReference>
<feature type="transmembrane region" description="Helical" evidence="1">
    <location>
        <begin position="81"/>
        <end position="103"/>
    </location>
</feature>
<name>A0A0C1INE3_9BACT</name>
<evidence type="ECO:0008006" key="4">
    <source>
        <dbReference type="Google" id="ProtNLM"/>
    </source>
</evidence>
<proteinExistence type="predicted"/>
<accession>A0A0C1INE3</accession>
<feature type="transmembrane region" description="Helical" evidence="1">
    <location>
        <begin position="133"/>
        <end position="150"/>
    </location>
</feature>
<dbReference type="STRING" id="1349421.OI18_03720"/>
<comment type="caution">
    <text evidence="2">The sequence shown here is derived from an EMBL/GenBank/DDBJ whole genome shotgun (WGS) entry which is preliminary data.</text>
</comment>
<dbReference type="Pfam" id="PF08592">
    <property type="entry name" value="Anthrone_oxy"/>
    <property type="match status" value="1"/>
</dbReference>
<evidence type="ECO:0000313" key="3">
    <source>
        <dbReference type="Proteomes" id="UP000031408"/>
    </source>
</evidence>
<sequence>MKKMVLYAIVAFSSGLFFTNIYNSIVNAANWESNIPQSITATRDFFVVANPGTFFKLIDPTNMLLIVLALILYWKKSSSIRLVLSIALLCYVSSMILTFTYFYPRNEVMFLSAQLPGTETLKEVASDWGRMNWVRSLLFLAGLTCSFLALDNATSSTQKLS</sequence>
<dbReference type="InterPro" id="IPR013901">
    <property type="entry name" value="Anthrone_oxy"/>
</dbReference>
<evidence type="ECO:0000256" key="1">
    <source>
        <dbReference type="SAM" id="Phobius"/>
    </source>
</evidence>
<dbReference type="Proteomes" id="UP000031408">
    <property type="component" value="Unassembled WGS sequence"/>
</dbReference>
<keyword evidence="1" id="KW-0472">Membrane</keyword>
<keyword evidence="3" id="KW-1185">Reference proteome</keyword>
<keyword evidence="1" id="KW-1133">Transmembrane helix</keyword>
<protein>
    <recommendedName>
        <fullName evidence="4">DUF1772 domain-containing protein</fullName>
    </recommendedName>
</protein>
<organism evidence="2 3">
    <name type="scientific">Flavihumibacter solisilvae</name>
    <dbReference type="NCBI Taxonomy" id="1349421"/>
    <lineage>
        <taxon>Bacteria</taxon>
        <taxon>Pseudomonadati</taxon>
        <taxon>Bacteroidota</taxon>
        <taxon>Chitinophagia</taxon>
        <taxon>Chitinophagales</taxon>
        <taxon>Chitinophagaceae</taxon>
        <taxon>Flavihumibacter</taxon>
    </lineage>
</organism>
<gene>
    <name evidence="2" type="ORF">OI18_03720</name>
</gene>
<dbReference type="RefSeq" id="WP_039137387.1">
    <property type="nucleotide sequence ID" value="NZ_JSVC01000004.1"/>
</dbReference>